<dbReference type="Pfam" id="PF00017">
    <property type="entry name" value="SH2"/>
    <property type="match status" value="1"/>
</dbReference>
<feature type="region of interest" description="Disordered" evidence="8">
    <location>
        <begin position="27"/>
        <end position="49"/>
    </location>
</feature>
<name>A0A2A6CD33_PRIPA</name>
<evidence type="ECO:0000256" key="8">
    <source>
        <dbReference type="SAM" id="MobiDB-lite"/>
    </source>
</evidence>
<proteinExistence type="inferred from homology"/>
<dbReference type="AlphaFoldDB" id="A0A2A6CD33"/>
<feature type="region of interest" description="Disordered" evidence="8">
    <location>
        <begin position="275"/>
        <end position="303"/>
    </location>
</feature>
<dbReference type="PROSITE" id="PS00028">
    <property type="entry name" value="ZINC_FINGER_C2H2_1"/>
    <property type="match status" value="1"/>
</dbReference>
<dbReference type="GO" id="GO:0007169">
    <property type="term" value="P:cell surface receptor protein tyrosine kinase signaling pathway"/>
    <property type="evidence" value="ECO:0000318"/>
    <property type="project" value="GO_Central"/>
</dbReference>
<accession>A0A8R1Y7W9</accession>
<organism evidence="9 10">
    <name type="scientific">Pristionchus pacificus</name>
    <name type="common">Parasitic nematode worm</name>
    <dbReference type="NCBI Taxonomy" id="54126"/>
    <lineage>
        <taxon>Eukaryota</taxon>
        <taxon>Metazoa</taxon>
        <taxon>Ecdysozoa</taxon>
        <taxon>Nematoda</taxon>
        <taxon>Chromadorea</taxon>
        <taxon>Rhabditida</taxon>
        <taxon>Rhabditina</taxon>
        <taxon>Diplogasteromorpha</taxon>
        <taxon>Diplogasteroidea</taxon>
        <taxon>Neodiplogasteridae</taxon>
        <taxon>Pristionchus</taxon>
    </lineage>
</organism>
<dbReference type="InterPro" id="IPR011009">
    <property type="entry name" value="Kinase-like_dom_sf"/>
</dbReference>
<dbReference type="InterPro" id="IPR020635">
    <property type="entry name" value="Tyr_kinase_cat_dom"/>
</dbReference>
<keyword evidence="5 7" id="KW-0829">Tyrosine-protein kinase</keyword>
<evidence type="ECO:0000256" key="3">
    <source>
        <dbReference type="ARBA" id="ARBA00022777"/>
    </source>
</evidence>
<keyword evidence="4 7" id="KW-0067">ATP-binding</keyword>
<comment type="catalytic activity">
    <reaction evidence="6 7">
        <text>L-tyrosyl-[protein] + ATP = O-phospho-L-tyrosyl-[protein] + ADP + H(+)</text>
        <dbReference type="Rhea" id="RHEA:10596"/>
        <dbReference type="Rhea" id="RHEA-COMP:10136"/>
        <dbReference type="Rhea" id="RHEA-COMP:20101"/>
        <dbReference type="ChEBI" id="CHEBI:15378"/>
        <dbReference type="ChEBI" id="CHEBI:30616"/>
        <dbReference type="ChEBI" id="CHEBI:46858"/>
        <dbReference type="ChEBI" id="CHEBI:61978"/>
        <dbReference type="ChEBI" id="CHEBI:456216"/>
        <dbReference type="EC" id="2.7.10.2"/>
    </reaction>
</comment>
<dbReference type="Pfam" id="PF07714">
    <property type="entry name" value="PK_Tyr_Ser-Thr"/>
    <property type="match status" value="1"/>
</dbReference>
<dbReference type="InterPro" id="IPR000719">
    <property type="entry name" value="Prot_kinase_dom"/>
</dbReference>
<dbReference type="PROSITE" id="PS50001">
    <property type="entry name" value="SH2"/>
    <property type="match status" value="1"/>
</dbReference>
<dbReference type="FunFam" id="3.30.505.10:FF:000128">
    <property type="entry name" value="Tyrosine-protein kinase"/>
    <property type="match status" value="1"/>
</dbReference>
<evidence type="ECO:0000256" key="7">
    <source>
        <dbReference type="RuleBase" id="RU362096"/>
    </source>
</evidence>
<dbReference type="PANTHER" id="PTHR24418">
    <property type="entry name" value="TYROSINE-PROTEIN KINASE"/>
    <property type="match status" value="1"/>
</dbReference>
<dbReference type="PROSITE" id="PS50011">
    <property type="entry name" value="PROTEIN_KINASE_DOM"/>
    <property type="match status" value="1"/>
</dbReference>
<dbReference type="GO" id="GO:0005524">
    <property type="term" value="F:ATP binding"/>
    <property type="evidence" value="ECO:0007669"/>
    <property type="project" value="UniProtKB-UniRule"/>
</dbReference>
<dbReference type="PRINTS" id="PR00109">
    <property type="entry name" value="TYRKINASE"/>
</dbReference>
<dbReference type="GO" id="GO:0004715">
    <property type="term" value="F:non-membrane spanning protein tyrosine kinase activity"/>
    <property type="evidence" value="ECO:0000318"/>
    <property type="project" value="GO_Central"/>
</dbReference>
<dbReference type="GO" id="GO:0005886">
    <property type="term" value="C:plasma membrane"/>
    <property type="evidence" value="ECO:0000318"/>
    <property type="project" value="GO_Central"/>
</dbReference>
<dbReference type="EC" id="2.7.10.2" evidence="7"/>
<dbReference type="SUPFAM" id="SSF56112">
    <property type="entry name" value="Protein kinase-like (PK-like)"/>
    <property type="match status" value="1"/>
</dbReference>
<dbReference type="OrthoDB" id="546826at2759"/>
<keyword evidence="1 7" id="KW-0808">Transferase</keyword>
<dbReference type="GO" id="GO:0030154">
    <property type="term" value="P:cell differentiation"/>
    <property type="evidence" value="ECO:0000318"/>
    <property type="project" value="GO_Central"/>
</dbReference>
<feature type="compositionally biased region" description="Polar residues" evidence="8">
    <location>
        <begin position="292"/>
        <end position="303"/>
    </location>
</feature>
<dbReference type="GO" id="GO:0005102">
    <property type="term" value="F:signaling receptor binding"/>
    <property type="evidence" value="ECO:0000318"/>
    <property type="project" value="GO_Central"/>
</dbReference>
<protein>
    <recommendedName>
        <fullName evidence="7">Tyrosine-protein kinase</fullName>
        <ecNumber evidence="7">2.7.10.2</ecNumber>
    </recommendedName>
</protein>
<dbReference type="SUPFAM" id="SSF55550">
    <property type="entry name" value="SH2 domain"/>
    <property type="match status" value="1"/>
</dbReference>
<dbReference type="InterPro" id="IPR001245">
    <property type="entry name" value="Ser-Thr/Tyr_kinase_cat_dom"/>
</dbReference>
<reference evidence="10" key="1">
    <citation type="journal article" date="2008" name="Nat. Genet.">
        <title>The Pristionchus pacificus genome provides a unique perspective on nematode lifestyle and parasitism.</title>
        <authorList>
            <person name="Dieterich C."/>
            <person name="Clifton S.W."/>
            <person name="Schuster L.N."/>
            <person name="Chinwalla A."/>
            <person name="Delehaunty K."/>
            <person name="Dinkelacker I."/>
            <person name="Fulton L."/>
            <person name="Fulton R."/>
            <person name="Godfrey J."/>
            <person name="Minx P."/>
            <person name="Mitreva M."/>
            <person name="Roeseler W."/>
            <person name="Tian H."/>
            <person name="Witte H."/>
            <person name="Yang S.P."/>
            <person name="Wilson R.K."/>
            <person name="Sommer R.J."/>
        </authorList>
    </citation>
    <scope>NUCLEOTIDE SEQUENCE [LARGE SCALE GENOMIC DNA]</scope>
    <source>
        <strain evidence="10">PS312</strain>
    </source>
</reference>
<dbReference type="FunFam" id="1.10.510.10:FF:002135">
    <property type="entry name" value="Tyrosine-protein kinase"/>
    <property type="match status" value="1"/>
</dbReference>
<dbReference type="Gene3D" id="1.10.510.10">
    <property type="entry name" value="Transferase(Phosphotransferase) domain 1"/>
    <property type="match status" value="1"/>
</dbReference>
<dbReference type="InterPro" id="IPR008266">
    <property type="entry name" value="Tyr_kinase_AS"/>
</dbReference>
<dbReference type="CDD" id="cd00192">
    <property type="entry name" value="PTKc"/>
    <property type="match status" value="1"/>
</dbReference>
<evidence type="ECO:0000256" key="5">
    <source>
        <dbReference type="ARBA" id="ARBA00023137"/>
    </source>
</evidence>
<dbReference type="SMART" id="SM00219">
    <property type="entry name" value="TyrKc"/>
    <property type="match status" value="1"/>
</dbReference>
<dbReference type="EnsemblMetazoa" id="PPA07737.1">
    <property type="protein sequence ID" value="PPA07737.1"/>
    <property type="gene ID" value="WBGene00097291"/>
</dbReference>
<sequence>MPPPHPKDSISIGSFLRSSISKALNDVDTKDSVSTGSKYGPRKNPHPRSQELIDSAMKDELFQCGTARCGRWFSSGEELAIHWLKHRRGSREKTVKIASIKGKRCDEIVSRIHTDIQQLGPIIFNNQDSLLPDASISTIEPNATTLSANSDMNVSPRSTRKRPFDWNLFVQARYMDKAIALWIHVTLLKEESIAQLISAAILRHTHIQILYIFTFQLIHTLHSLYPVLIPCPPLLHSIPTPALHAEWFTRPSLFSPLPRIELTVPRTPMAPVKRFQASKEPRTTRRKLASTAEPTSRCKPSNTKTTKTAILNSVAPSMVTTTEMSKLLFEKNVNEEEVLSKPPEMLNEDFYNIVGRAMRNFDWYHGYMSREGCEEYMKEVGDFLVRRTLIDGKPNYIMSVFVIKEGDKGKTAHIRIDYKSGTWNINENVKKASITQLIKHYQEKQSKYSDAPGPFLKSGVSRPPFYLLHENIHIGKQIGSGAFGTVHVGQLKKGTETVEVAVKKMKSEKADKKKLQEFFKEGRLMLRFNHPNIVRVFGVAPGDTPILIVLEFAKGGSLKSYCKNNDPVATSQLDNFAKDACRGMNYLQSTKVIHRDLAARNCLLGSNAELKISDFGLSHRGDSFQLDKLKSVPVKWLSPETLSKGKFSHKTDVWSYGMLLWEIYSRCKEDPFPKKNNAEAMDLILNKKPPIEAPPAMPDAIKDIFLLCLTFEDADRPDFEGVFKKLLPDETSPIIQGLKADLF</sequence>
<reference evidence="9" key="2">
    <citation type="submission" date="2022-06" db="UniProtKB">
        <authorList>
            <consortium name="EnsemblMetazoa"/>
        </authorList>
    </citation>
    <scope>IDENTIFICATION</scope>
    <source>
        <strain evidence="9">PS312</strain>
    </source>
</reference>
<dbReference type="InterPro" id="IPR050198">
    <property type="entry name" value="Non-receptor_tyrosine_kinases"/>
</dbReference>
<evidence type="ECO:0000313" key="10">
    <source>
        <dbReference type="Proteomes" id="UP000005239"/>
    </source>
</evidence>
<dbReference type="InterPro" id="IPR000980">
    <property type="entry name" value="SH2"/>
</dbReference>
<dbReference type="Gene3D" id="3.30.505.10">
    <property type="entry name" value="SH2 domain"/>
    <property type="match status" value="1"/>
</dbReference>
<evidence type="ECO:0000313" key="9">
    <source>
        <dbReference type="EnsemblMetazoa" id="PPA07737.1"/>
    </source>
</evidence>
<evidence type="ECO:0000256" key="4">
    <source>
        <dbReference type="ARBA" id="ARBA00022840"/>
    </source>
</evidence>
<comment type="similarity">
    <text evidence="7">Belongs to the protein kinase superfamily. Tyr protein kinase family.</text>
</comment>
<dbReference type="InterPro" id="IPR036860">
    <property type="entry name" value="SH2_dom_sf"/>
</dbReference>
<dbReference type="PROSITE" id="PS00109">
    <property type="entry name" value="PROTEIN_KINASE_TYR"/>
    <property type="match status" value="1"/>
</dbReference>
<keyword evidence="3 7" id="KW-0418">Kinase</keyword>
<keyword evidence="10" id="KW-1185">Reference proteome</keyword>
<dbReference type="InterPro" id="IPR017441">
    <property type="entry name" value="Protein_kinase_ATP_BS"/>
</dbReference>
<evidence type="ECO:0000256" key="1">
    <source>
        <dbReference type="ARBA" id="ARBA00022679"/>
    </source>
</evidence>
<evidence type="ECO:0000256" key="6">
    <source>
        <dbReference type="ARBA" id="ARBA00051245"/>
    </source>
</evidence>
<keyword evidence="2 7" id="KW-0547">Nucleotide-binding</keyword>
<dbReference type="PROSITE" id="PS00107">
    <property type="entry name" value="PROTEIN_KINASE_ATP"/>
    <property type="match status" value="1"/>
</dbReference>
<gene>
    <name evidence="9" type="primary">WBGene00097291</name>
</gene>
<evidence type="ECO:0000256" key="2">
    <source>
        <dbReference type="ARBA" id="ARBA00022741"/>
    </source>
</evidence>
<dbReference type="Proteomes" id="UP000005239">
    <property type="component" value="Unassembled WGS sequence"/>
</dbReference>
<dbReference type="SMART" id="SM00252">
    <property type="entry name" value="SH2"/>
    <property type="match status" value="1"/>
</dbReference>
<accession>A0A2A6CD33</accession>
<dbReference type="PROSITE" id="PS50157">
    <property type="entry name" value="ZINC_FINGER_C2H2_2"/>
    <property type="match status" value="1"/>
</dbReference>
<dbReference type="InterPro" id="IPR013087">
    <property type="entry name" value="Znf_C2H2_type"/>
</dbReference>